<evidence type="ECO:0000313" key="4">
    <source>
        <dbReference type="Proteomes" id="UP000470332"/>
    </source>
</evidence>
<comment type="caution">
    <text evidence="2">The sequence shown here is derived from an EMBL/GenBank/DDBJ whole genome shotgun (WGS) entry which is preliminary data.</text>
</comment>
<evidence type="ECO:0000313" key="2">
    <source>
        <dbReference type="EMBL" id="OKZ43897.1"/>
    </source>
</evidence>
<name>A0A1Q6ISP7_PHOVU</name>
<protein>
    <submittedName>
        <fullName evidence="2">Uncharacterized protein</fullName>
    </submittedName>
</protein>
<dbReference type="AlphaFoldDB" id="A0A1Q6ISP7"/>
<accession>A0A1Q6ISP7</accession>
<proteinExistence type="predicted"/>
<sequence>MCTIGRTAGGTACKAHHRTDRTQYPLRYGQERKDYGTGGCRSSFLNATFQPKPLPSLVVEDSDGKRHNLITRENYGFLRDSFFRYAYLMEKEAVHTPGRTFGEGIARLHEEMDDLVGEGLNVNIEEQDGRLLFKLWKAHHWGKLTLYYFPMKFVEALGPELRRISITFIHELMKANGIQTVLDEDDTEYVLTWISEEVPEEVPEERKKRLRLLHSYENGRIKRLLQRVERKCYYKNLPKALDRYKARNDYERSLVSAMKEGLQFLSPKRGIMEYCYDPFYEEEPEFHPMYLYQQIRVIYDSYDMVTDYLVNCYNSHSRETYDIIPVTTLALSPETGELFRMDDYPERFFKWADKFINIII</sequence>
<dbReference type="Proteomes" id="UP000186631">
    <property type="component" value="Unassembled WGS sequence"/>
</dbReference>
<reference evidence="2 3" key="1">
    <citation type="journal article" date="2016" name="Nat. Biotechnol.">
        <title>Measurement of bacterial replication rates in microbial communities.</title>
        <authorList>
            <person name="Brown C.T."/>
            <person name="Olm M.R."/>
            <person name="Thomas B.C."/>
            <person name="Banfield J.F."/>
        </authorList>
    </citation>
    <scope>NUCLEOTIDE SEQUENCE [LARGE SCALE GENOMIC DNA]</scope>
    <source>
        <strain evidence="2">42_262</strain>
    </source>
</reference>
<evidence type="ECO:0000313" key="3">
    <source>
        <dbReference type="Proteomes" id="UP000186631"/>
    </source>
</evidence>
<evidence type="ECO:0000313" key="1">
    <source>
        <dbReference type="EMBL" id="KAB3862818.1"/>
    </source>
</evidence>
<dbReference type="EMBL" id="WCXA01000014">
    <property type="protein sequence ID" value="KAB3862818.1"/>
    <property type="molecule type" value="Genomic_DNA"/>
</dbReference>
<gene>
    <name evidence="2" type="ORF">BHV80_16190</name>
    <name evidence="1" type="ORF">GAS37_08395</name>
</gene>
<dbReference type="EMBL" id="MNQV01000231">
    <property type="protein sequence ID" value="OKZ43897.1"/>
    <property type="molecule type" value="Genomic_DNA"/>
</dbReference>
<organism evidence="2 3">
    <name type="scientific">Phocaeicola vulgatus</name>
    <name type="common">Bacteroides vulgatus</name>
    <dbReference type="NCBI Taxonomy" id="821"/>
    <lineage>
        <taxon>Bacteria</taxon>
        <taxon>Pseudomonadati</taxon>
        <taxon>Bacteroidota</taxon>
        <taxon>Bacteroidia</taxon>
        <taxon>Bacteroidales</taxon>
        <taxon>Bacteroidaceae</taxon>
        <taxon>Phocaeicola</taxon>
    </lineage>
</organism>
<dbReference type="RefSeq" id="WP_005644261.1">
    <property type="nucleotide sequence ID" value="NZ_DAWEQP010000115.1"/>
</dbReference>
<dbReference type="Proteomes" id="UP000470332">
    <property type="component" value="Unassembled WGS sequence"/>
</dbReference>
<reference evidence="1 4" key="2">
    <citation type="journal article" date="2019" name="Nat. Med.">
        <title>A library of human gut bacterial isolates paired with longitudinal multiomics data enables mechanistic microbiome research.</title>
        <authorList>
            <person name="Poyet M."/>
            <person name="Groussin M."/>
            <person name="Gibbons S.M."/>
            <person name="Avila-Pacheco J."/>
            <person name="Jiang X."/>
            <person name="Kearney S.M."/>
            <person name="Perrotta A.R."/>
            <person name="Berdy B."/>
            <person name="Zhao S."/>
            <person name="Lieberman T.D."/>
            <person name="Swanson P.K."/>
            <person name="Smith M."/>
            <person name="Roesemann S."/>
            <person name="Alexander J.E."/>
            <person name="Rich S.A."/>
            <person name="Livny J."/>
            <person name="Vlamakis H."/>
            <person name="Clish C."/>
            <person name="Bullock K."/>
            <person name="Deik A."/>
            <person name="Scott J."/>
            <person name="Pierce K.A."/>
            <person name="Xavier R.J."/>
            <person name="Alm E.J."/>
        </authorList>
    </citation>
    <scope>NUCLEOTIDE SEQUENCE [LARGE SCALE GENOMIC DNA]</scope>
    <source>
        <strain evidence="1 4">BIOML-A9</strain>
    </source>
</reference>